<dbReference type="SUPFAM" id="SSF57850">
    <property type="entry name" value="RING/U-box"/>
    <property type="match status" value="1"/>
</dbReference>
<keyword evidence="4" id="KW-0479">Metal-binding</keyword>
<feature type="domain" description="RING-type" evidence="12">
    <location>
        <begin position="51"/>
        <end position="100"/>
    </location>
</feature>
<evidence type="ECO:0000313" key="13">
    <source>
        <dbReference type="EMBL" id="KXS20112.1"/>
    </source>
</evidence>
<dbReference type="STRING" id="1344416.A0A139ATQ9"/>
<dbReference type="Pfam" id="PF25993">
    <property type="entry name" value="zf-B_box_ZFPL1"/>
    <property type="match status" value="1"/>
</dbReference>
<evidence type="ECO:0000256" key="4">
    <source>
        <dbReference type="ARBA" id="ARBA00022723"/>
    </source>
</evidence>
<feature type="compositionally biased region" description="Pro residues" evidence="10">
    <location>
        <begin position="147"/>
        <end position="165"/>
    </location>
</feature>
<feature type="compositionally biased region" description="Basic and acidic residues" evidence="10">
    <location>
        <begin position="215"/>
        <end position="233"/>
    </location>
</feature>
<evidence type="ECO:0000313" key="14">
    <source>
        <dbReference type="Proteomes" id="UP000070544"/>
    </source>
</evidence>
<evidence type="ECO:0000256" key="6">
    <source>
        <dbReference type="ARBA" id="ARBA00022833"/>
    </source>
</evidence>
<keyword evidence="3 11" id="KW-0812">Transmembrane</keyword>
<evidence type="ECO:0000256" key="7">
    <source>
        <dbReference type="ARBA" id="ARBA00022989"/>
    </source>
</evidence>
<reference evidence="13 14" key="1">
    <citation type="journal article" date="2015" name="Genome Biol. Evol.">
        <title>Phylogenomic analyses indicate that early fungi evolved digesting cell walls of algal ancestors of land plants.</title>
        <authorList>
            <person name="Chang Y."/>
            <person name="Wang S."/>
            <person name="Sekimoto S."/>
            <person name="Aerts A.L."/>
            <person name="Choi C."/>
            <person name="Clum A."/>
            <person name="LaButti K.M."/>
            <person name="Lindquist E.A."/>
            <person name="Yee Ngan C."/>
            <person name="Ohm R.A."/>
            <person name="Salamov A.A."/>
            <person name="Grigoriev I.V."/>
            <person name="Spatafora J.W."/>
            <person name="Berbee M.L."/>
        </authorList>
    </citation>
    <scope>NUCLEOTIDE SEQUENCE [LARGE SCALE GENOMIC DNA]</scope>
    <source>
        <strain evidence="13 14">JEL478</strain>
    </source>
</reference>
<keyword evidence="6" id="KW-0862">Zinc</keyword>
<dbReference type="Gene3D" id="3.30.40.10">
    <property type="entry name" value="Zinc/RING finger domain, C3HC4 (zinc finger)"/>
    <property type="match status" value="1"/>
</dbReference>
<evidence type="ECO:0000256" key="2">
    <source>
        <dbReference type="ARBA" id="ARBA00005561"/>
    </source>
</evidence>
<dbReference type="GO" id="GO:0005794">
    <property type="term" value="C:Golgi apparatus"/>
    <property type="evidence" value="ECO:0007669"/>
    <property type="project" value="TreeGrafter"/>
</dbReference>
<evidence type="ECO:0000259" key="12">
    <source>
        <dbReference type="PROSITE" id="PS50089"/>
    </source>
</evidence>
<dbReference type="GO" id="GO:0008270">
    <property type="term" value="F:zinc ion binding"/>
    <property type="evidence" value="ECO:0007669"/>
    <property type="project" value="UniProtKB-KW"/>
</dbReference>
<dbReference type="InterPro" id="IPR013083">
    <property type="entry name" value="Znf_RING/FYVE/PHD"/>
</dbReference>
<sequence length="320" mass="33300">MGLCKCRRVTNLFCFEHRKNVCEHCIVADHNRCVVRSYLAWLQDSDYEPACLICKQPLDDGGDLVRLACLDLFHAACIDDMCAALPDTTAPAGYACPACNSPIIPPDASTSPIAEALRKRFENAEWARHVLPRKPPVASDPSLDAPPDLPPSPSTHPPSAAPAAPPTLATSIPSQTPSLAVGLTSPVARESPANGAADVGPGGVAVQIGPGGVDGSRRQRLQRDRDADDDKYGKSGQKGGGGSWSFPRLTPRRLLLPILAVLTLAALYQVFFAPSPAPLGVAGVGSGGVKREKAQAVQGAAQAQEMAAKGGGAAGVKPKV</sequence>
<dbReference type="OMA" id="FENAEWA"/>
<keyword evidence="8 11" id="KW-0472">Membrane</keyword>
<organism evidence="13 14">
    <name type="scientific">Gonapodya prolifera (strain JEL478)</name>
    <name type="common">Monoblepharis prolifera</name>
    <dbReference type="NCBI Taxonomy" id="1344416"/>
    <lineage>
        <taxon>Eukaryota</taxon>
        <taxon>Fungi</taxon>
        <taxon>Fungi incertae sedis</taxon>
        <taxon>Chytridiomycota</taxon>
        <taxon>Chytridiomycota incertae sedis</taxon>
        <taxon>Monoblepharidomycetes</taxon>
        <taxon>Monoblepharidales</taxon>
        <taxon>Gonapodyaceae</taxon>
        <taxon>Gonapodya</taxon>
    </lineage>
</organism>
<feature type="region of interest" description="Disordered" evidence="10">
    <location>
        <begin position="132"/>
        <end position="247"/>
    </location>
</feature>
<dbReference type="PROSITE" id="PS50089">
    <property type="entry name" value="ZF_RING_2"/>
    <property type="match status" value="1"/>
</dbReference>
<dbReference type="InterPro" id="IPR039043">
    <property type="entry name" value="ZFPL1"/>
</dbReference>
<proteinExistence type="inferred from homology"/>
<protein>
    <recommendedName>
        <fullName evidence="12">RING-type domain-containing protein</fullName>
    </recommendedName>
</protein>
<accession>A0A139ATQ9</accession>
<keyword evidence="5 9" id="KW-0863">Zinc-finger</keyword>
<dbReference type="InterPro" id="IPR058731">
    <property type="entry name" value="Znf-B_box_ZFPL1-like"/>
</dbReference>
<comment type="similarity">
    <text evidence="2">Belongs to the ZFPL1 family.</text>
</comment>
<dbReference type="InterPro" id="IPR001841">
    <property type="entry name" value="Znf_RING"/>
</dbReference>
<evidence type="ECO:0000256" key="8">
    <source>
        <dbReference type="ARBA" id="ARBA00023136"/>
    </source>
</evidence>
<evidence type="ECO:0000256" key="1">
    <source>
        <dbReference type="ARBA" id="ARBA00004167"/>
    </source>
</evidence>
<dbReference type="AlphaFoldDB" id="A0A139ATQ9"/>
<evidence type="ECO:0000256" key="9">
    <source>
        <dbReference type="PROSITE-ProRule" id="PRU00175"/>
    </source>
</evidence>
<dbReference type="PANTHER" id="PTHR12981:SF0">
    <property type="entry name" value="ZINC FINGER PROTEIN-LIKE 1"/>
    <property type="match status" value="1"/>
</dbReference>
<dbReference type="OrthoDB" id="1916590at2759"/>
<keyword evidence="7 11" id="KW-1133">Transmembrane helix</keyword>
<dbReference type="PANTHER" id="PTHR12981">
    <property type="entry name" value="ZINC FINGER PROTEIN-LIKE 1"/>
    <property type="match status" value="1"/>
</dbReference>
<evidence type="ECO:0000256" key="5">
    <source>
        <dbReference type="ARBA" id="ARBA00022771"/>
    </source>
</evidence>
<comment type="subcellular location">
    <subcellularLocation>
        <location evidence="1">Membrane</location>
        <topology evidence="1">Single-pass membrane protein</topology>
    </subcellularLocation>
</comment>
<dbReference type="GO" id="GO:0016020">
    <property type="term" value="C:membrane"/>
    <property type="evidence" value="ECO:0007669"/>
    <property type="project" value="UniProtKB-SubCell"/>
</dbReference>
<dbReference type="Pfam" id="PF25998">
    <property type="entry name" value="U-box_ZFPL1"/>
    <property type="match status" value="1"/>
</dbReference>
<dbReference type="Proteomes" id="UP000070544">
    <property type="component" value="Unassembled WGS sequence"/>
</dbReference>
<keyword evidence="14" id="KW-1185">Reference proteome</keyword>
<feature type="transmembrane region" description="Helical" evidence="11">
    <location>
        <begin position="254"/>
        <end position="271"/>
    </location>
</feature>
<name>A0A139ATQ9_GONPJ</name>
<evidence type="ECO:0000256" key="3">
    <source>
        <dbReference type="ARBA" id="ARBA00022692"/>
    </source>
</evidence>
<evidence type="ECO:0000256" key="10">
    <source>
        <dbReference type="SAM" id="MobiDB-lite"/>
    </source>
</evidence>
<gene>
    <name evidence="13" type="ORF">M427DRAFT_52370</name>
</gene>
<dbReference type="InterPro" id="IPR058730">
    <property type="entry name" value="U-box_ZFPL1-like"/>
</dbReference>
<feature type="compositionally biased region" description="Low complexity" evidence="10">
    <location>
        <begin position="136"/>
        <end position="146"/>
    </location>
</feature>
<evidence type="ECO:0000256" key="11">
    <source>
        <dbReference type="SAM" id="Phobius"/>
    </source>
</evidence>
<dbReference type="EMBL" id="KQ965736">
    <property type="protein sequence ID" value="KXS20112.1"/>
    <property type="molecule type" value="Genomic_DNA"/>
</dbReference>